<dbReference type="PROSITE" id="PS50102">
    <property type="entry name" value="RRM"/>
    <property type="match status" value="1"/>
</dbReference>
<keyword evidence="6" id="KW-1185">Reference proteome</keyword>
<dbReference type="STRING" id="1036611.A0A1L9PGK2"/>
<dbReference type="PANTHER" id="PTHR23236:SF51">
    <property type="entry name" value="NUCLEOLAR PROTEIN 6"/>
    <property type="match status" value="1"/>
</dbReference>
<dbReference type="GO" id="GO:0019843">
    <property type="term" value="F:rRNA binding"/>
    <property type="evidence" value="ECO:0007669"/>
    <property type="project" value="TreeGrafter"/>
</dbReference>
<evidence type="ECO:0000256" key="2">
    <source>
        <dbReference type="PROSITE-ProRule" id="PRU00176"/>
    </source>
</evidence>
<proteinExistence type="predicted"/>
<dbReference type="InterPro" id="IPR000504">
    <property type="entry name" value="RRM_dom"/>
</dbReference>
<dbReference type="InterPro" id="IPR012677">
    <property type="entry name" value="Nucleotide-bd_a/b_plait_sf"/>
</dbReference>
<feature type="compositionally biased region" description="Basic and acidic residues" evidence="3">
    <location>
        <begin position="130"/>
        <end position="140"/>
    </location>
</feature>
<dbReference type="InterPro" id="IPR034228">
    <property type="entry name" value="Nop6_RRM"/>
</dbReference>
<dbReference type="SMART" id="SM00360">
    <property type="entry name" value="RRM"/>
    <property type="match status" value="1"/>
</dbReference>
<dbReference type="InterPro" id="IPR035979">
    <property type="entry name" value="RBD_domain_sf"/>
</dbReference>
<protein>
    <recommendedName>
        <fullName evidence="4">RRM domain-containing protein</fullName>
    </recommendedName>
</protein>
<feature type="compositionally biased region" description="Basic and acidic residues" evidence="3">
    <location>
        <begin position="1"/>
        <end position="10"/>
    </location>
</feature>
<evidence type="ECO:0000256" key="3">
    <source>
        <dbReference type="SAM" id="MobiDB-lite"/>
    </source>
</evidence>
<feature type="compositionally biased region" description="Basic and acidic residues" evidence="3">
    <location>
        <begin position="276"/>
        <end position="307"/>
    </location>
</feature>
<feature type="region of interest" description="Disordered" evidence="3">
    <location>
        <begin position="262"/>
        <end position="325"/>
    </location>
</feature>
<dbReference type="GeneID" id="63727590"/>
<feature type="compositionally biased region" description="Basic and acidic residues" evidence="3">
    <location>
        <begin position="20"/>
        <end position="36"/>
    </location>
</feature>
<dbReference type="GO" id="GO:0042274">
    <property type="term" value="P:ribosomal small subunit biogenesis"/>
    <property type="evidence" value="ECO:0007669"/>
    <property type="project" value="TreeGrafter"/>
</dbReference>
<dbReference type="CDD" id="cd12400">
    <property type="entry name" value="RRM_Nop6"/>
    <property type="match status" value="1"/>
</dbReference>
<gene>
    <name evidence="5" type="ORF">ASPVEDRAFT_40189</name>
</gene>
<evidence type="ECO:0000256" key="1">
    <source>
        <dbReference type="ARBA" id="ARBA00022884"/>
    </source>
</evidence>
<organism evidence="5 6">
    <name type="scientific">Aspergillus versicolor CBS 583.65</name>
    <dbReference type="NCBI Taxonomy" id="1036611"/>
    <lineage>
        <taxon>Eukaryota</taxon>
        <taxon>Fungi</taxon>
        <taxon>Dikarya</taxon>
        <taxon>Ascomycota</taxon>
        <taxon>Pezizomycotina</taxon>
        <taxon>Eurotiomycetes</taxon>
        <taxon>Eurotiomycetidae</taxon>
        <taxon>Eurotiales</taxon>
        <taxon>Aspergillaceae</taxon>
        <taxon>Aspergillus</taxon>
        <taxon>Aspergillus subgen. Nidulantes</taxon>
    </lineage>
</organism>
<reference evidence="6" key="1">
    <citation type="journal article" date="2017" name="Genome Biol.">
        <title>Comparative genomics reveals high biological diversity and specific adaptations in the industrially and medically important fungal genus Aspergillus.</title>
        <authorList>
            <person name="de Vries R.P."/>
            <person name="Riley R."/>
            <person name="Wiebenga A."/>
            <person name="Aguilar-Osorio G."/>
            <person name="Amillis S."/>
            <person name="Uchima C.A."/>
            <person name="Anderluh G."/>
            <person name="Asadollahi M."/>
            <person name="Askin M."/>
            <person name="Barry K."/>
            <person name="Battaglia E."/>
            <person name="Bayram O."/>
            <person name="Benocci T."/>
            <person name="Braus-Stromeyer S.A."/>
            <person name="Caldana C."/>
            <person name="Canovas D."/>
            <person name="Cerqueira G.C."/>
            <person name="Chen F."/>
            <person name="Chen W."/>
            <person name="Choi C."/>
            <person name="Clum A."/>
            <person name="Dos Santos R.A."/>
            <person name="Damasio A.R."/>
            <person name="Diallinas G."/>
            <person name="Emri T."/>
            <person name="Fekete E."/>
            <person name="Flipphi M."/>
            <person name="Freyberg S."/>
            <person name="Gallo A."/>
            <person name="Gournas C."/>
            <person name="Habgood R."/>
            <person name="Hainaut M."/>
            <person name="Harispe M.L."/>
            <person name="Henrissat B."/>
            <person name="Hilden K.S."/>
            <person name="Hope R."/>
            <person name="Hossain A."/>
            <person name="Karabika E."/>
            <person name="Karaffa L."/>
            <person name="Karanyi Z."/>
            <person name="Krasevec N."/>
            <person name="Kuo A."/>
            <person name="Kusch H."/>
            <person name="LaButti K."/>
            <person name="Lagendijk E.L."/>
            <person name="Lapidus A."/>
            <person name="Levasseur A."/>
            <person name="Lindquist E."/>
            <person name="Lipzen A."/>
            <person name="Logrieco A.F."/>
            <person name="MacCabe A."/>
            <person name="Maekelae M.R."/>
            <person name="Malavazi I."/>
            <person name="Melin P."/>
            <person name="Meyer V."/>
            <person name="Mielnichuk N."/>
            <person name="Miskei M."/>
            <person name="Molnar A.P."/>
            <person name="Mule G."/>
            <person name="Ngan C.Y."/>
            <person name="Orejas M."/>
            <person name="Orosz E."/>
            <person name="Ouedraogo J.P."/>
            <person name="Overkamp K.M."/>
            <person name="Park H.-S."/>
            <person name="Perrone G."/>
            <person name="Piumi F."/>
            <person name="Punt P.J."/>
            <person name="Ram A.F."/>
            <person name="Ramon A."/>
            <person name="Rauscher S."/>
            <person name="Record E."/>
            <person name="Riano-Pachon D.M."/>
            <person name="Robert V."/>
            <person name="Roehrig J."/>
            <person name="Ruller R."/>
            <person name="Salamov A."/>
            <person name="Salih N.S."/>
            <person name="Samson R.A."/>
            <person name="Sandor E."/>
            <person name="Sanguinetti M."/>
            <person name="Schuetze T."/>
            <person name="Sepcic K."/>
            <person name="Shelest E."/>
            <person name="Sherlock G."/>
            <person name="Sophianopoulou V."/>
            <person name="Squina F.M."/>
            <person name="Sun H."/>
            <person name="Susca A."/>
            <person name="Todd R.B."/>
            <person name="Tsang A."/>
            <person name="Unkles S.E."/>
            <person name="van de Wiele N."/>
            <person name="van Rossen-Uffink D."/>
            <person name="Oliveira J.V."/>
            <person name="Vesth T.C."/>
            <person name="Visser J."/>
            <person name="Yu J.-H."/>
            <person name="Zhou M."/>
            <person name="Andersen M.R."/>
            <person name="Archer D.B."/>
            <person name="Baker S.E."/>
            <person name="Benoit I."/>
            <person name="Brakhage A.A."/>
            <person name="Braus G.H."/>
            <person name="Fischer R."/>
            <person name="Frisvad J.C."/>
            <person name="Goldman G.H."/>
            <person name="Houbraken J."/>
            <person name="Oakley B."/>
            <person name="Pocsi I."/>
            <person name="Scazzocchio C."/>
            <person name="Seiboth B."/>
            <person name="vanKuyk P.A."/>
            <person name="Wortman J."/>
            <person name="Dyer P.S."/>
            <person name="Grigoriev I.V."/>
        </authorList>
    </citation>
    <scope>NUCLEOTIDE SEQUENCE [LARGE SCALE GENOMIC DNA]</scope>
    <source>
        <strain evidence="6">CBS 583.65</strain>
    </source>
</reference>
<dbReference type="PANTHER" id="PTHR23236">
    <property type="entry name" value="EUKARYOTIC TRANSLATION INITIATION FACTOR 4B/4H"/>
    <property type="match status" value="1"/>
</dbReference>
<feature type="region of interest" description="Disordered" evidence="3">
    <location>
        <begin position="1"/>
        <end position="176"/>
    </location>
</feature>
<dbReference type="Pfam" id="PF00076">
    <property type="entry name" value="RRM_1"/>
    <property type="match status" value="1"/>
</dbReference>
<feature type="compositionally biased region" description="Basic and acidic residues" evidence="3">
    <location>
        <begin position="152"/>
        <end position="161"/>
    </location>
</feature>
<dbReference type="AlphaFoldDB" id="A0A1L9PGK2"/>
<evidence type="ECO:0000313" key="6">
    <source>
        <dbReference type="Proteomes" id="UP000184073"/>
    </source>
</evidence>
<evidence type="ECO:0000259" key="4">
    <source>
        <dbReference type="PROSITE" id="PS50102"/>
    </source>
</evidence>
<feature type="domain" description="RRM" evidence="4">
    <location>
        <begin position="182"/>
        <end position="265"/>
    </location>
</feature>
<feature type="compositionally biased region" description="Basic residues" evidence="3">
    <location>
        <begin position="77"/>
        <end position="90"/>
    </location>
</feature>
<dbReference type="EMBL" id="KV878127">
    <property type="protein sequence ID" value="OJJ00647.1"/>
    <property type="molecule type" value="Genomic_DNA"/>
</dbReference>
<dbReference type="RefSeq" id="XP_040666409.1">
    <property type="nucleotide sequence ID" value="XM_040812079.1"/>
</dbReference>
<name>A0A1L9PGK2_ASPVE</name>
<dbReference type="Proteomes" id="UP000184073">
    <property type="component" value="Unassembled WGS sequence"/>
</dbReference>
<dbReference type="FunFam" id="3.30.70.330:FF:000376">
    <property type="entry name" value="Putative RNA binding protein"/>
    <property type="match status" value="1"/>
</dbReference>
<dbReference type="Gene3D" id="3.30.70.330">
    <property type="match status" value="1"/>
</dbReference>
<feature type="compositionally biased region" description="Basic and acidic residues" evidence="3">
    <location>
        <begin position="60"/>
        <end position="76"/>
    </location>
</feature>
<dbReference type="VEuPathDB" id="FungiDB:ASPVEDRAFT_40189"/>
<feature type="compositionally biased region" description="Basic residues" evidence="3">
    <location>
        <begin position="141"/>
        <end position="151"/>
    </location>
</feature>
<dbReference type="OrthoDB" id="167718at2759"/>
<dbReference type="GO" id="GO:0005730">
    <property type="term" value="C:nucleolus"/>
    <property type="evidence" value="ECO:0007669"/>
    <property type="project" value="TreeGrafter"/>
</dbReference>
<dbReference type="SUPFAM" id="SSF54928">
    <property type="entry name" value="RNA-binding domain, RBD"/>
    <property type="match status" value="1"/>
</dbReference>
<accession>A0A1L9PGK2</accession>
<sequence length="325" mass="37180">MAEKKRKLETPAEDVAATEPEGKKAKRDSNRDAKKEKKDKKSKQKDAVDIENGAEGTQVNEKKDKREKKDKEEKKDKKDKKEKKERKEKKEKKSKDVTSEEEPAEETNATEPEPEVSEQPADAMDVDGDTEIKEKSEKEKKKEKKKAKKAKKQMEGGKQEPEQSQEQEAQESAAPNKKAARFIVFVGNLPYSANTESLKAHFEKIQPISVRVATQPDKPTKSRGFGFVEFDNYDRMKTCLKLYHHSSFDDGKYPPRRINVELTAGGGGKSEHRKAKIDYKNQKLTEERKRQGKEIQTEKVRKTKTEETGADDYADVHPSRRGRMA</sequence>
<keyword evidence="1 2" id="KW-0694">RNA-binding</keyword>
<evidence type="ECO:0000313" key="5">
    <source>
        <dbReference type="EMBL" id="OJJ00647.1"/>
    </source>
</evidence>